<evidence type="ECO:0000313" key="6">
    <source>
        <dbReference type="EMBL" id="RDH87789.1"/>
    </source>
</evidence>
<dbReference type="EMBL" id="QFXE01000005">
    <property type="protein sequence ID" value="RDH87789.1"/>
    <property type="molecule type" value="Genomic_DNA"/>
</dbReference>
<proteinExistence type="predicted"/>
<feature type="domain" description="GGDEF" evidence="5">
    <location>
        <begin position="313"/>
        <end position="447"/>
    </location>
</feature>
<dbReference type="AlphaFoldDB" id="A0A370DRR0"/>
<comment type="catalytic activity">
    <reaction evidence="3">
        <text>2 GTP = 3',3'-c-di-GMP + 2 diphosphate</text>
        <dbReference type="Rhea" id="RHEA:24898"/>
        <dbReference type="ChEBI" id="CHEBI:33019"/>
        <dbReference type="ChEBI" id="CHEBI:37565"/>
        <dbReference type="ChEBI" id="CHEBI:58805"/>
        <dbReference type="EC" id="2.7.7.65"/>
    </reaction>
</comment>
<accession>A0A370DRR0</accession>
<evidence type="ECO:0000256" key="3">
    <source>
        <dbReference type="ARBA" id="ARBA00034247"/>
    </source>
</evidence>
<dbReference type="Proteomes" id="UP000254771">
    <property type="component" value="Unassembled WGS sequence"/>
</dbReference>
<dbReference type="FunFam" id="3.30.70.270:FF:000001">
    <property type="entry name" value="Diguanylate cyclase domain protein"/>
    <property type="match status" value="1"/>
</dbReference>
<feature type="transmembrane region" description="Helical" evidence="4">
    <location>
        <begin position="205"/>
        <end position="226"/>
    </location>
</feature>
<dbReference type="InterPro" id="IPR000160">
    <property type="entry name" value="GGDEF_dom"/>
</dbReference>
<dbReference type="PANTHER" id="PTHR45138">
    <property type="entry name" value="REGULATORY COMPONENTS OF SENSORY TRANSDUCTION SYSTEM"/>
    <property type="match status" value="1"/>
</dbReference>
<feature type="transmembrane region" description="Helical" evidence="4">
    <location>
        <begin position="232"/>
        <end position="254"/>
    </location>
</feature>
<dbReference type="PROSITE" id="PS50887">
    <property type="entry name" value="GGDEF"/>
    <property type="match status" value="1"/>
</dbReference>
<feature type="transmembrane region" description="Helical" evidence="4">
    <location>
        <begin position="137"/>
        <end position="155"/>
    </location>
</feature>
<dbReference type="InterPro" id="IPR033425">
    <property type="entry name" value="MASE3"/>
</dbReference>
<reference evidence="6 7" key="1">
    <citation type="journal article" date="2018" name="ISME J.">
        <title>Endosymbiont genomes yield clues of tubeworm success.</title>
        <authorList>
            <person name="Li Y."/>
            <person name="Liles M.R."/>
            <person name="Halanych K.M."/>
        </authorList>
    </citation>
    <scope>NUCLEOTIDE SEQUENCE [LARGE SCALE GENOMIC DNA]</scope>
    <source>
        <strain evidence="6">A1462</strain>
    </source>
</reference>
<keyword evidence="7" id="KW-1185">Reference proteome</keyword>
<name>A0A370DRR0_9GAMM</name>
<feature type="transmembrane region" description="Helical" evidence="4">
    <location>
        <begin position="72"/>
        <end position="93"/>
    </location>
</feature>
<dbReference type="NCBIfam" id="TIGR00254">
    <property type="entry name" value="GGDEF"/>
    <property type="match status" value="1"/>
</dbReference>
<feature type="transmembrane region" description="Helical" evidence="4">
    <location>
        <begin position="175"/>
        <end position="193"/>
    </location>
</feature>
<evidence type="ECO:0000256" key="2">
    <source>
        <dbReference type="ARBA" id="ARBA00012528"/>
    </source>
</evidence>
<keyword evidence="4" id="KW-1133">Transmembrane helix</keyword>
<dbReference type="GO" id="GO:0052621">
    <property type="term" value="F:diguanylate cyclase activity"/>
    <property type="evidence" value="ECO:0007669"/>
    <property type="project" value="UniProtKB-EC"/>
</dbReference>
<evidence type="ECO:0000313" key="7">
    <source>
        <dbReference type="Proteomes" id="UP000254771"/>
    </source>
</evidence>
<dbReference type="CDD" id="cd01949">
    <property type="entry name" value="GGDEF"/>
    <property type="match status" value="1"/>
</dbReference>
<evidence type="ECO:0000256" key="1">
    <source>
        <dbReference type="ARBA" id="ARBA00001946"/>
    </source>
</evidence>
<keyword evidence="4" id="KW-0812">Transmembrane</keyword>
<dbReference type="SMART" id="SM00267">
    <property type="entry name" value="GGDEF"/>
    <property type="match status" value="1"/>
</dbReference>
<feature type="transmembrane region" description="Helical" evidence="4">
    <location>
        <begin position="48"/>
        <end position="65"/>
    </location>
</feature>
<dbReference type="InterPro" id="IPR029787">
    <property type="entry name" value="Nucleotide_cyclase"/>
</dbReference>
<dbReference type="InterPro" id="IPR050469">
    <property type="entry name" value="Diguanylate_Cyclase"/>
</dbReference>
<dbReference type="PANTHER" id="PTHR45138:SF9">
    <property type="entry name" value="DIGUANYLATE CYCLASE DGCM-RELATED"/>
    <property type="match status" value="1"/>
</dbReference>
<feature type="transmembrane region" description="Helical" evidence="4">
    <location>
        <begin position="21"/>
        <end position="42"/>
    </location>
</feature>
<dbReference type="InterPro" id="IPR043128">
    <property type="entry name" value="Rev_trsase/Diguanyl_cyclase"/>
</dbReference>
<dbReference type="Pfam" id="PF00990">
    <property type="entry name" value="GGDEF"/>
    <property type="match status" value="1"/>
</dbReference>
<comment type="cofactor">
    <cofactor evidence="1">
        <name>Mg(2+)</name>
        <dbReference type="ChEBI" id="CHEBI:18420"/>
    </cofactor>
</comment>
<evidence type="ECO:0000259" key="5">
    <source>
        <dbReference type="PROSITE" id="PS50887"/>
    </source>
</evidence>
<comment type="caution">
    <text evidence="6">The sequence shown here is derived from an EMBL/GenBank/DDBJ whole genome shotgun (WGS) entry which is preliminary data.</text>
</comment>
<evidence type="ECO:0000256" key="4">
    <source>
        <dbReference type="SAM" id="Phobius"/>
    </source>
</evidence>
<protein>
    <recommendedName>
        <fullName evidence="2">diguanylate cyclase</fullName>
        <ecNumber evidence="2">2.7.7.65</ecNumber>
    </recommendedName>
</protein>
<keyword evidence="4" id="KW-0472">Membrane</keyword>
<gene>
    <name evidence="6" type="ORF">DIZ78_04395</name>
</gene>
<organism evidence="6 7">
    <name type="scientific">endosymbiont of Escarpia spicata</name>
    <dbReference type="NCBI Taxonomy" id="2200908"/>
    <lineage>
        <taxon>Bacteria</taxon>
        <taxon>Pseudomonadati</taxon>
        <taxon>Pseudomonadota</taxon>
        <taxon>Gammaproteobacteria</taxon>
        <taxon>sulfur-oxidizing symbionts</taxon>
    </lineage>
</organism>
<sequence length="449" mass="50157">MTIPTSDAVSAGLPSSIKRSWILPIALAILLIAISFHNYLLFHTLVEIFGVVVAALATVVVWQTYTFSRNHYLMYLGCGYIWIAALAIAHTVVYKGMAIYPDAGPNYPTQFWIANRYLEAFLLLSAPFFINRSFNRYAAISLFGLVAVTLFILIVLGKFPDAYIEGQGLTPFKVASEYVVNTLLFVAIVYLWKSRALIDTRILKLLTASIALTICAGFSFTFYVSVYGLSNLVGHIFALLSFWLIFEAIISTTLKEPVRVMSHNLLNEIEERKQVETELKYLATHDPLTGLYNRKVMEQRITGEILRAARYNHVLSVFMLDLDHFKRINDTYGHKVGDIVLCKIASILESSIRKTDYVARYGGEEFAVVLPETPLSEAEELAERLRSQIADQAISITGDQEINITASVGIATFPENAQTWDELLEAADKAMYSAKENGRNCVQTVNSAG</sequence>
<dbReference type="Gene3D" id="3.30.70.270">
    <property type="match status" value="1"/>
</dbReference>
<dbReference type="EC" id="2.7.7.65" evidence="2"/>
<dbReference type="SUPFAM" id="SSF55073">
    <property type="entry name" value="Nucleotide cyclase"/>
    <property type="match status" value="1"/>
</dbReference>
<dbReference type="Pfam" id="PF17159">
    <property type="entry name" value="MASE3"/>
    <property type="match status" value="1"/>
</dbReference>